<feature type="binding site" evidence="2">
    <location>
        <begin position="215"/>
        <end position="222"/>
    </location>
    <ligand>
        <name>ATP</name>
        <dbReference type="ChEBI" id="CHEBI:30616"/>
    </ligand>
</feature>
<dbReference type="OrthoDB" id="9813719at2"/>
<dbReference type="PANTHER" id="PTHR13504:SF33">
    <property type="entry name" value="FIC FAMILY PROTEIN"/>
    <property type="match status" value="1"/>
</dbReference>
<dbReference type="GO" id="GO:0005524">
    <property type="term" value="F:ATP binding"/>
    <property type="evidence" value="ECO:0007669"/>
    <property type="project" value="UniProtKB-KW"/>
</dbReference>
<feature type="domain" description="Fido" evidence="3">
    <location>
        <begin position="114"/>
        <end position="276"/>
    </location>
</feature>
<dbReference type="AlphaFoldDB" id="A0A517MQ84"/>
<dbReference type="Pfam" id="PF02661">
    <property type="entry name" value="Fic"/>
    <property type="match status" value="1"/>
</dbReference>
<feature type="binding site" evidence="2">
    <location>
        <begin position="253"/>
        <end position="254"/>
    </location>
    <ligand>
        <name>ATP</name>
        <dbReference type="ChEBI" id="CHEBI:30616"/>
    </ligand>
</feature>
<feature type="active site" evidence="1">
    <location>
        <position position="211"/>
    </location>
</feature>
<dbReference type="InterPro" id="IPR036388">
    <property type="entry name" value="WH-like_DNA-bd_sf"/>
</dbReference>
<dbReference type="KEGG" id="amob:HG15A2_02970"/>
<dbReference type="InterPro" id="IPR025230">
    <property type="entry name" value="DUF4172"/>
</dbReference>
<organism evidence="4 5">
    <name type="scientific">Adhaeretor mobilis</name>
    <dbReference type="NCBI Taxonomy" id="1930276"/>
    <lineage>
        <taxon>Bacteria</taxon>
        <taxon>Pseudomonadati</taxon>
        <taxon>Planctomycetota</taxon>
        <taxon>Planctomycetia</taxon>
        <taxon>Pirellulales</taxon>
        <taxon>Lacipirellulaceae</taxon>
        <taxon>Adhaeretor</taxon>
    </lineage>
</organism>
<evidence type="ECO:0000256" key="2">
    <source>
        <dbReference type="PIRSR" id="PIRSR640198-2"/>
    </source>
</evidence>
<evidence type="ECO:0000259" key="3">
    <source>
        <dbReference type="PROSITE" id="PS51459"/>
    </source>
</evidence>
<keyword evidence="2" id="KW-0067">ATP-binding</keyword>
<dbReference type="EMBL" id="CP036263">
    <property type="protein sequence ID" value="QDS97038.1"/>
    <property type="molecule type" value="Genomic_DNA"/>
</dbReference>
<sequence length="377" mass="42365">MPYIHELTDWPALTWDSEILAAPLAAVRHQQGRLLGKMDSLGFDLRNEASLVVLTADVVKSSAIEGATLDPEEVRSSIARKLGLDVAGLPRPSRDVDGVVEMMLNATQKFDEELTGERLWGWHAALFPTGHSGINRIAVGQWRHDEEGPMQVVSGPIGKEKVHFQAPSAERLSEEVKRFLDWFNTPQVGESLTTDPVLVAGLAHFWFVTIHPFEDGNGRIARAIADMALARADGTEQRFYSMSSQIELERKDYYRQLEHAQRGELDVTGWLAWFVDCLGRAIESSDERLSGVLKKARLWQHLNTQTVNERQRLVINRMLNGFEGFLTTSKYTKFAKCSADTALRDIQELLSWGVLLKNPGRGRSTSYRLAEPENIVE</sequence>
<gene>
    <name evidence="4" type="ORF">HG15A2_02970</name>
</gene>
<evidence type="ECO:0000256" key="1">
    <source>
        <dbReference type="PIRSR" id="PIRSR640198-1"/>
    </source>
</evidence>
<dbReference type="PANTHER" id="PTHR13504">
    <property type="entry name" value="FIDO DOMAIN-CONTAINING PROTEIN DDB_G0283145"/>
    <property type="match status" value="1"/>
</dbReference>
<protein>
    <submittedName>
        <fullName evidence="4">Fic/DOC family protein</fullName>
    </submittedName>
</protein>
<dbReference type="SUPFAM" id="SSF140931">
    <property type="entry name" value="Fic-like"/>
    <property type="match status" value="1"/>
</dbReference>
<dbReference type="PROSITE" id="PS51459">
    <property type="entry name" value="FIDO"/>
    <property type="match status" value="1"/>
</dbReference>
<name>A0A517MQ84_9BACT</name>
<dbReference type="Gene3D" id="1.10.3290.10">
    <property type="entry name" value="Fido-like domain"/>
    <property type="match status" value="1"/>
</dbReference>
<dbReference type="Gene3D" id="1.10.10.10">
    <property type="entry name" value="Winged helix-like DNA-binding domain superfamily/Winged helix DNA-binding domain"/>
    <property type="match status" value="1"/>
</dbReference>
<dbReference type="RefSeq" id="WP_145057108.1">
    <property type="nucleotide sequence ID" value="NZ_CP036263.1"/>
</dbReference>
<evidence type="ECO:0000313" key="4">
    <source>
        <dbReference type="EMBL" id="QDS97038.1"/>
    </source>
</evidence>
<evidence type="ECO:0000313" key="5">
    <source>
        <dbReference type="Proteomes" id="UP000319852"/>
    </source>
</evidence>
<dbReference type="InterPro" id="IPR003812">
    <property type="entry name" value="Fido"/>
</dbReference>
<dbReference type="Proteomes" id="UP000319852">
    <property type="component" value="Chromosome"/>
</dbReference>
<reference evidence="4 5" key="1">
    <citation type="submission" date="2019-02" db="EMBL/GenBank/DDBJ databases">
        <title>Deep-cultivation of Planctomycetes and their phenomic and genomic characterization uncovers novel biology.</title>
        <authorList>
            <person name="Wiegand S."/>
            <person name="Jogler M."/>
            <person name="Boedeker C."/>
            <person name="Pinto D."/>
            <person name="Vollmers J."/>
            <person name="Rivas-Marin E."/>
            <person name="Kohn T."/>
            <person name="Peeters S.H."/>
            <person name="Heuer A."/>
            <person name="Rast P."/>
            <person name="Oberbeckmann S."/>
            <person name="Bunk B."/>
            <person name="Jeske O."/>
            <person name="Meyerdierks A."/>
            <person name="Storesund J.E."/>
            <person name="Kallscheuer N."/>
            <person name="Luecker S."/>
            <person name="Lage O.M."/>
            <person name="Pohl T."/>
            <person name="Merkel B.J."/>
            <person name="Hornburger P."/>
            <person name="Mueller R.-W."/>
            <person name="Bruemmer F."/>
            <person name="Labrenz M."/>
            <person name="Spormann A.M."/>
            <person name="Op den Camp H."/>
            <person name="Overmann J."/>
            <person name="Amann R."/>
            <person name="Jetten M.S.M."/>
            <person name="Mascher T."/>
            <person name="Medema M.H."/>
            <person name="Devos D.P."/>
            <person name="Kaster A.-K."/>
            <person name="Ovreas L."/>
            <person name="Rohde M."/>
            <person name="Galperin M.Y."/>
            <person name="Jogler C."/>
        </authorList>
    </citation>
    <scope>NUCLEOTIDE SEQUENCE [LARGE SCALE GENOMIC DNA]</scope>
    <source>
        <strain evidence="4 5">HG15A2</strain>
    </source>
</reference>
<keyword evidence="5" id="KW-1185">Reference proteome</keyword>
<dbReference type="InterPro" id="IPR040198">
    <property type="entry name" value="Fido_containing"/>
</dbReference>
<proteinExistence type="predicted"/>
<dbReference type="InterPro" id="IPR036597">
    <property type="entry name" value="Fido-like_dom_sf"/>
</dbReference>
<keyword evidence="2" id="KW-0547">Nucleotide-binding</keyword>
<accession>A0A517MQ84</accession>
<dbReference type="Pfam" id="PF13776">
    <property type="entry name" value="DUF4172"/>
    <property type="match status" value="1"/>
</dbReference>